<protein>
    <submittedName>
        <fullName evidence="3">Multicopper oxidase MmcO</fullName>
        <ecNumber evidence="3">1.16.3.1</ecNumber>
    </submittedName>
</protein>
<dbReference type="AlphaFoldDB" id="A0A645HIQ6"/>
<comment type="caution">
    <text evidence="3">The sequence shown here is derived from an EMBL/GenBank/DDBJ whole genome shotgun (WGS) entry which is preliminary data.</text>
</comment>
<evidence type="ECO:0000256" key="1">
    <source>
        <dbReference type="ARBA" id="ARBA00022723"/>
    </source>
</evidence>
<proteinExistence type="predicted"/>
<reference evidence="3" key="1">
    <citation type="submission" date="2019-08" db="EMBL/GenBank/DDBJ databases">
        <authorList>
            <person name="Kucharzyk K."/>
            <person name="Murdoch R.W."/>
            <person name="Higgins S."/>
            <person name="Loffler F."/>
        </authorList>
    </citation>
    <scope>NUCLEOTIDE SEQUENCE</scope>
</reference>
<dbReference type="PROSITE" id="PS00080">
    <property type="entry name" value="MULTICOPPER_OXIDASE2"/>
    <property type="match status" value="1"/>
</dbReference>
<dbReference type="Pfam" id="PF07731">
    <property type="entry name" value="Cu-oxidase_2"/>
    <property type="match status" value="1"/>
</dbReference>
<dbReference type="EMBL" id="VSSQ01094404">
    <property type="protein sequence ID" value="MPN38898.1"/>
    <property type="molecule type" value="Genomic_DNA"/>
</dbReference>
<dbReference type="PROSITE" id="PS00079">
    <property type="entry name" value="MULTICOPPER_OXIDASE1"/>
    <property type="match status" value="1"/>
</dbReference>
<dbReference type="InterPro" id="IPR033138">
    <property type="entry name" value="Cu_oxidase_CS"/>
</dbReference>
<dbReference type="Gene3D" id="2.60.40.420">
    <property type="entry name" value="Cupredoxins - blue copper proteins"/>
    <property type="match status" value="1"/>
</dbReference>
<feature type="domain" description="Plastocyanin-like" evidence="2">
    <location>
        <begin position="3"/>
        <end position="98"/>
    </location>
</feature>
<dbReference type="SUPFAM" id="SSF49503">
    <property type="entry name" value="Cupredoxins"/>
    <property type="match status" value="1"/>
</dbReference>
<name>A0A645HIQ6_9ZZZZ</name>
<dbReference type="InterPro" id="IPR011706">
    <property type="entry name" value="Cu-oxidase_C"/>
</dbReference>
<gene>
    <name evidence="3" type="primary">mmcO_5</name>
    <name evidence="3" type="ORF">SDC9_186423</name>
</gene>
<keyword evidence="3" id="KW-0560">Oxidoreductase</keyword>
<dbReference type="InterPro" id="IPR008972">
    <property type="entry name" value="Cupredoxin"/>
</dbReference>
<dbReference type="EC" id="1.16.3.1" evidence="3"/>
<dbReference type="GO" id="GO:0005507">
    <property type="term" value="F:copper ion binding"/>
    <property type="evidence" value="ECO:0007669"/>
    <property type="project" value="InterPro"/>
</dbReference>
<dbReference type="InterPro" id="IPR002355">
    <property type="entry name" value="Cu_oxidase_Cu_BS"/>
</dbReference>
<sequence>MSPYRWGINGAPFGQNQPLTVREGQRLRLNVMNMTMMTHPLHLHGHTFALPTGLRKDTVLLAPMQSMALELDADNVGDWMVHCHNIYHAEAGMMIGLLYRG</sequence>
<organism evidence="3">
    <name type="scientific">bioreactor metagenome</name>
    <dbReference type="NCBI Taxonomy" id="1076179"/>
    <lineage>
        <taxon>unclassified sequences</taxon>
        <taxon>metagenomes</taxon>
        <taxon>ecological metagenomes</taxon>
    </lineage>
</organism>
<dbReference type="GO" id="GO:0004322">
    <property type="term" value="F:ferroxidase activity"/>
    <property type="evidence" value="ECO:0007669"/>
    <property type="project" value="UniProtKB-EC"/>
</dbReference>
<evidence type="ECO:0000313" key="3">
    <source>
        <dbReference type="EMBL" id="MPN38898.1"/>
    </source>
</evidence>
<keyword evidence="1" id="KW-0479">Metal-binding</keyword>
<evidence type="ECO:0000259" key="2">
    <source>
        <dbReference type="Pfam" id="PF07731"/>
    </source>
</evidence>
<accession>A0A645HIQ6</accession>